<dbReference type="InterPro" id="IPR023393">
    <property type="entry name" value="START-like_dom_sf"/>
</dbReference>
<reference evidence="1" key="1">
    <citation type="submission" date="2011-08" db="EMBL/GenBank/DDBJ databases">
        <title>Complete sequence of chromosome of Streptomyces violaceusniger Tu 4113.</title>
        <authorList>
            <consortium name="US DOE Joint Genome Institute"/>
            <person name="Lucas S."/>
            <person name="Han J."/>
            <person name="Lapidus A."/>
            <person name="Cheng J.-F."/>
            <person name="Goodwin L."/>
            <person name="Pitluck S."/>
            <person name="Peters L."/>
            <person name="Ivanova N."/>
            <person name="Daligault H."/>
            <person name="Detter J.C."/>
            <person name="Han C."/>
            <person name="Tapia R."/>
            <person name="Land M."/>
            <person name="Hauser L."/>
            <person name="Kyrpides N."/>
            <person name="Ivanova N."/>
            <person name="Pagani I."/>
            <person name="Hagen A."/>
            <person name="Katz L."/>
            <person name="Fiedler H.-P."/>
            <person name="Keasling J."/>
            <person name="Fortman J."/>
            <person name="Woyke T."/>
        </authorList>
    </citation>
    <scope>NUCLEOTIDE SEQUENCE [LARGE SCALE GENOMIC DNA]</scope>
    <source>
        <strain evidence="1">Tu 4113</strain>
    </source>
</reference>
<dbReference type="CDD" id="cd07812">
    <property type="entry name" value="SRPBCC"/>
    <property type="match status" value="1"/>
</dbReference>
<keyword evidence="2" id="KW-1185">Reference proteome</keyword>
<dbReference type="KEGG" id="svl:Strvi_4757"/>
<gene>
    <name evidence="1" type="ORF">Strvi_4757</name>
</gene>
<evidence type="ECO:0000313" key="1">
    <source>
        <dbReference type="EMBL" id="AEM84320.1"/>
    </source>
</evidence>
<dbReference type="eggNOG" id="COG2154">
    <property type="taxonomic scope" value="Bacteria"/>
</dbReference>
<evidence type="ECO:0000313" key="2">
    <source>
        <dbReference type="Proteomes" id="UP000008703"/>
    </source>
</evidence>
<dbReference type="HOGENOM" id="CLU_106514_2_1_11"/>
<name>G2NUE2_STRV4</name>
<sequence>MSTTTTDNDPFEALDAADYAFTRRAWVDAAPARVYGLVSDVSAIGRWSPNADDVAFEPGAGPWAGAWFGGRNRRNGKEWTTRSQIVRADPGAAFGFVVGGAENGIVRWEWTLTPRGRGTVVQQSWELLRLDPVLGTTRTDLEALRRYMAGSVETTLTALAQWLAEERSR</sequence>
<accession>G2NUE2</accession>
<proteinExistence type="predicted"/>
<dbReference type="Gene3D" id="3.30.530.20">
    <property type="match status" value="1"/>
</dbReference>
<dbReference type="Proteomes" id="UP000008703">
    <property type="component" value="Chromosome"/>
</dbReference>
<protein>
    <submittedName>
        <fullName evidence="1">Polyketide cyclase/dehydrase</fullName>
    </submittedName>
</protein>
<dbReference type="InterPro" id="IPR019587">
    <property type="entry name" value="Polyketide_cyclase/dehydratase"/>
</dbReference>
<dbReference type="AlphaFoldDB" id="G2NUE2"/>
<organism evidence="1 2">
    <name type="scientific">Streptomyces violaceusniger (strain Tu 4113)</name>
    <dbReference type="NCBI Taxonomy" id="653045"/>
    <lineage>
        <taxon>Bacteria</taxon>
        <taxon>Bacillati</taxon>
        <taxon>Actinomycetota</taxon>
        <taxon>Actinomycetes</taxon>
        <taxon>Kitasatosporales</taxon>
        <taxon>Streptomycetaceae</taxon>
        <taxon>Streptomyces</taxon>
        <taxon>Streptomyces violaceusniger group</taxon>
    </lineage>
</organism>
<dbReference type="Pfam" id="PF10604">
    <property type="entry name" value="Polyketide_cyc2"/>
    <property type="match status" value="1"/>
</dbReference>
<dbReference type="RefSeq" id="WP_014057807.1">
    <property type="nucleotide sequence ID" value="NC_015957.1"/>
</dbReference>
<dbReference type="SUPFAM" id="SSF55961">
    <property type="entry name" value="Bet v1-like"/>
    <property type="match status" value="1"/>
</dbReference>
<dbReference type="EMBL" id="CP002994">
    <property type="protein sequence ID" value="AEM84320.1"/>
    <property type="molecule type" value="Genomic_DNA"/>
</dbReference>